<proteinExistence type="predicted"/>
<keyword evidence="2" id="KW-0812">Transmembrane</keyword>
<reference evidence="3 4" key="1">
    <citation type="submission" date="2020-08" db="EMBL/GenBank/DDBJ databases">
        <title>Sequencing the genomes of 1000 actinobacteria strains.</title>
        <authorList>
            <person name="Klenk H.-P."/>
        </authorList>
    </citation>
    <scope>NUCLEOTIDE SEQUENCE [LARGE SCALE GENOMIC DNA]</scope>
    <source>
        <strain evidence="3 4">DSM 45790</strain>
    </source>
</reference>
<keyword evidence="2" id="KW-1133">Transmembrane helix</keyword>
<feature type="region of interest" description="Disordered" evidence="1">
    <location>
        <begin position="65"/>
        <end position="116"/>
    </location>
</feature>
<protein>
    <submittedName>
        <fullName evidence="3">Uncharacterized protein</fullName>
    </submittedName>
</protein>
<evidence type="ECO:0000256" key="1">
    <source>
        <dbReference type="SAM" id="MobiDB-lite"/>
    </source>
</evidence>
<keyword evidence="2" id="KW-0472">Membrane</keyword>
<evidence type="ECO:0000313" key="4">
    <source>
        <dbReference type="Proteomes" id="UP000588112"/>
    </source>
</evidence>
<organism evidence="3 4">
    <name type="scientific">Sphaerisporangium krabiense</name>
    <dbReference type="NCBI Taxonomy" id="763782"/>
    <lineage>
        <taxon>Bacteria</taxon>
        <taxon>Bacillati</taxon>
        <taxon>Actinomycetota</taxon>
        <taxon>Actinomycetes</taxon>
        <taxon>Streptosporangiales</taxon>
        <taxon>Streptosporangiaceae</taxon>
        <taxon>Sphaerisporangium</taxon>
    </lineage>
</organism>
<evidence type="ECO:0000256" key="2">
    <source>
        <dbReference type="SAM" id="Phobius"/>
    </source>
</evidence>
<evidence type="ECO:0000313" key="3">
    <source>
        <dbReference type="EMBL" id="MBB5624955.1"/>
    </source>
</evidence>
<feature type="transmembrane region" description="Helical" evidence="2">
    <location>
        <begin position="39"/>
        <end position="58"/>
    </location>
</feature>
<gene>
    <name evidence="3" type="ORF">BJ981_000654</name>
</gene>
<sequence>MNVEEALKEAMSAHVADVRAPAMLGREVRRRGRAHLVRFRVAGAAALTVAVAAAFPAYTALTSGSAAGPATGGPPAVQVTPSGDPSESGPDRVEVATPPPAEESPAPGEVKLPQDLGDLGDGRAFGGIRVGYLPDGLIWGKWSGKNGFGTTSYTTTYVTPEQAPGEYSVQIVVFEKGAAKRMKTLLAAYRKDERAEKVSVRGADGVIASLGEGAEVADTGTPTILWTLGSGAAVEVMMSPAMAERIGPEGARHELKAIAGGVRATR</sequence>
<dbReference type="EMBL" id="JACHBR010000001">
    <property type="protein sequence ID" value="MBB5624955.1"/>
    <property type="molecule type" value="Genomic_DNA"/>
</dbReference>
<name>A0A7W9DP57_9ACTN</name>
<dbReference type="AlphaFoldDB" id="A0A7W9DP57"/>
<dbReference type="RefSeq" id="WP_184608244.1">
    <property type="nucleotide sequence ID" value="NZ_BOOS01000073.1"/>
</dbReference>
<accession>A0A7W9DP57</accession>
<dbReference type="Proteomes" id="UP000588112">
    <property type="component" value="Unassembled WGS sequence"/>
</dbReference>
<comment type="caution">
    <text evidence="3">The sequence shown here is derived from an EMBL/GenBank/DDBJ whole genome shotgun (WGS) entry which is preliminary data.</text>
</comment>
<feature type="compositionally biased region" description="Low complexity" evidence="1">
    <location>
        <begin position="65"/>
        <end position="76"/>
    </location>
</feature>
<keyword evidence="4" id="KW-1185">Reference proteome</keyword>